<reference evidence="3 4" key="1">
    <citation type="submission" date="2021-06" db="EMBL/GenBank/DDBJ databases">
        <title>A haploid diamondback moth (Plutella xylostella L.) genome assembly resolves 31 chromosomes and identifies a diamide resistance mutation.</title>
        <authorList>
            <person name="Ward C.M."/>
            <person name="Perry K.D."/>
            <person name="Baker G."/>
            <person name="Powis K."/>
            <person name="Heckel D.G."/>
            <person name="Baxter S.W."/>
        </authorList>
    </citation>
    <scope>NUCLEOTIDE SEQUENCE [LARGE SCALE GENOMIC DNA]</scope>
    <source>
        <strain evidence="3 4">LV</strain>
        <tissue evidence="3">Single pupa</tissue>
    </source>
</reference>
<comment type="caution">
    <text evidence="3">The sequence shown here is derived from an EMBL/GenBank/DDBJ whole genome shotgun (WGS) entry which is preliminary data.</text>
</comment>
<keyword evidence="1" id="KW-0175">Coiled coil</keyword>
<evidence type="ECO:0000256" key="1">
    <source>
        <dbReference type="SAM" id="Coils"/>
    </source>
</evidence>
<feature type="coiled-coil region" evidence="1">
    <location>
        <begin position="76"/>
        <end position="103"/>
    </location>
</feature>
<name>A0ABQ7R521_PLUXY</name>
<proteinExistence type="predicted"/>
<dbReference type="Proteomes" id="UP000823941">
    <property type="component" value="Chromosome 3"/>
</dbReference>
<feature type="compositionally biased region" description="Polar residues" evidence="2">
    <location>
        <begin position="117"/>
        <end position="171"/>
    </location>
</feature>
<keyword evidence="4" id="KW-1185">Reference proteome</keyword>
<organism evidence="3 4">
    <name type="scientific">Plutella xylostella</name>
    <name type="common">Diamondback moth</name>
    <name type="synonym">Plutella maculipennis</name>
    <dbReference type="NCBI Taxonomy" id="51655"/>
    <lineage>
        <taxon>Eukaryota</taxon>
        <taxon>Metazoa</taxon>
        <taxon>Ecdysozoa</taxon>
        <taxon>Arthropoda</taxon>
        <taxon>Hexapoda</taxon>
        <taxon>Insecta</taxon>
        <taxon>Pterygota</taxon>
        <taxon>Neoptera</taxon>
        <taxon>Endopterygota</taxon>
        <taxon>Lepidoptera</taxon>
        <taxon>Glossata</taxon>
        <taxon>Ditrysia</taxon>
        <taxon>Yponomeutoidea</taxon>
        <taxon>Plutellidae</taxon>
        <taxon>Plutella</taxon>
    </lineage>
</organism>
<evidence type="ECO:0000313" key="3">
    <source>
        <dbReference type="EMBL" id="KAG7312375.1"/>
    </source>
</evidence>
<evidence type="ECO:0000313" key="4">
    <source>
        <dbReference type="Proteomes" id="UP000823941"/>
    </source>
</evidence>
<feature type="region of interest" description="Disordered" evidence="2">
    <location>
        <begin position="104"/>
        <end position="184"/>
    </location>
</feature>
<dbReference type="EMBL" id="JAHIBW010000003">
    <property type="protein sequence ID" value="KAG7312375.1"/>
    <property type="molecule type" value="Genomic_DNA"/>
</dbReference>
<accession>A0ABQ7R521</accession>
<protein>
    <submittedName>
        <fullName evidence="3">Uncharacterized protein</fullName>
    </submittedName>
</protein>
<gene>
    <name evidence="3" type="ORF">JYU34_001863</name>
</gene>
<evidence type="ECO:0000256" key="2">
    <source>
        <dbReference type="SAM" id="MobiDB-lite"/>
    </source>
</evidence>
<feature type="region of interest" description="Disordered" evidence="2">
    <location>
        <begin position="301"/>
        <end position="326"/>
    </location>
</feature>
<sequence>MYRGSGTLDESSIPAPPNGDTCSLKEILRSMKEMSEQIQKLHQQNTQFGTILNMIPTMNLTINTMSDTINKLNNTVKTKDKVIQELRTSVKKLEDDAAAVSKLSARKPIKKSEQPGPDTTQPSATSTSEAPAQSQVAIDKPTQQSSVHQSFSQAVAKPTSHSKVPRQSTLSNEKDEVSYDNTDDSGWTIVQKKKQPAKPRTDRTIVRGTGTSDTQIKAVERTIHIQAWRFAPDTTEEALKNYLGKIHPSDKYFVSRRVIKTDRHASFIIGIPESIYPVFNSPSAWPEGVMFAEWFLRRPRADQQPRGSDSGRQDSGVRTSAGEKQI</sequence>